<name>Q0WLJ1_ARATH</name>
<proteinExistence type="evidence at transcript level"/>
<sequence length="100" mass="11896">MLLENQYKKHVKKKKVKKLQIQFYIIPVMKKINKKKEAIIHLEIGQKKKSNFTRGKFFFVVFPFFCWPENVLSLAARNTLCTTYKVSSHPPITKIIEKKK</sequence>
<organism evidence="1">
    <name type="scientific">Arabidopsis thaliana</name>
    <name type="common">Mouse-ear cress</name>
    <dbReference type="NCBI Taxonomy" id="3702"/>
    <lineage>
        <taxon>Eukaryota</taxon>
        <taxon>Viridiplantae</taxon>
        <taxon>Streptophyta</taxon>
        <taxon>Embryophyta</taxon>
        <taxon>Tracheophyta</taxon>
        <taxon>Spermatophyta</taxon>
        <taxon>Magnoliopsida</taxon>
        <taxon>eudicotyledons</taxon>
        <taxon>Gunneridae</taxon>
        <taxon>Pentapetalae</taxon>
        <taxon>rosids</taxon>
        <taxon>malvids</taxon>
        <taxon>Brassicales</taxon>
        <taxon>Brassicaceae</taxon>
        <taxon>Camelineae</taxon>
        <taxon>Arabidopsis</taxon>
    </lineage>
</organism>
<dbReference type="EMBL" id="AK230208">
    <property type="protein sequence ID" value="BAF02016.1"/>
    <property type="molecule type" value="mRNA"/>
</dbReference>
<accession>Q0WLJ1</accession>
<reference evidence="1" key="1">
    <citation type="submission" date="2006-07" db="EMBL/GenBank/DDBJ databases">
        <title>Large-scale analysis of RIKEN Arabidopsis full-length (RAFL) cDNAs.</title>
        <authorList>
            <person name="Totoki Y."/>
            <person name="Seki M."/>
            <person name="Ishida J."/>
            <person name="Nakajima M."/>
            <person name="Enju A."/>
            <person name="Morosawa T."/>
            <person name="Kamiya A."/>
            <person name="Narusaka M."/>
            <person name="Shin-i T."/>
            <person name="Nakagawa M."/>
            <person name="Sakamoto N."/>
            <person name="Oishi K."/>
            <person name="Kohara Y."/>
            <person name="Kobayashi M."/>
            <person name="Toyoda A."/>
            <person name="Sakaki Y."/>
            <person name="Sakurai T."/>
            <person name="Iida K."/>
            <person name="Akiyama K."/>
            <person name="Satou M."/>
            <person name="Toyoda T."/>
            <person name="Konagaya A."/>
            <person name="Carninci P."/>
            <person name="Kawai J."/>
            <person name="Hayashizaki Y."/>
            <person name="Shinozaki K."/>
        </authorList>
    </citation>
    <scope>NUCLEOTIDE SEQUENCE</scope>
</reference>
<evidence type="ECO:0000313" key="1">
    <source>
        <dbReference type="EMBL" id="BAF02016.1"/>
    </source>
</evidence>
<dbReference type="AlphaFoldDB" id="Q0WLJ1"/>
<protein>
    <submittedName>
        <fullName evidence="1">Uncharacterized protein</fullName>
    </submittedName>
</protein>